<accession>H1LFZ6</accession>
<dbReference type="AlphaFoldDB" id="H1LFZ6"/>
<protein>
    <submittedName>
        <fullName evidence="1">Uncharacterized protein</fullName>
    </submittedName>
</protein>
<name>H1LFZ6_9LACO</name>
<evidence type="ECO:0000313" key="2">
    <source>
        <dbReference type="Proteomes" id="UP000005025"/>
    </source>
</evidence>
<organism evidence="1 2">
    <name type="scientific">Lentilactobacillus kisonensis F0435</name>
    <dbReference type="NCBI Taxonomy" id="797516"/>
    <lineage>
        <taxon>Bacteria</taxon>
        <taxon>Bacillati</taxon>
        <taxon>Bacillota</taxon>
        <taxon>Bacilli</taxon>
        <taxon>Lactobacillales</taxon>
        <taxon>Lactobacillaceae</taxon>
        <taxon>Lentilactobacillus</taxon>
    </lineage>
</organism>
<dbReference type="Proteomes" id="UP000005025">
    <property type="component" value="Unassembled WGS sequence"/>
</dbReference>
<sequence>NPLTITMTDPSSQELSIGNLNYSATSKQPHSNSWNEVVFSIKF</sequence>
<evidence type="ECO:0000313" key="1">
    <source>
        <dbReference type="EMBL" id="EHO51285.1"/>
    </source>
</evidence>
<gene>
    <name evidence="1" type="ORF">HMPREF9104_01522</name>
</gene>
<comment type="caution">
    <text evidence="1">The sequence shown here is derived from an EMBL/GenBank/DDBJ whole genome shotgun (WGS) entry which is preliminary data.</text>
</comment>
<reference evidence="1 2" key="1">
    <citation type="submission" date="2011-09" db="EMBL/GenBank/DDBJ databases">
        <authorList>
            <person name="Weinstock G."/>
            <person name="Sodergren E."/>
            <person name="Clifton S."/>
            <person name="Fulton L."/>
            <person name="Fulton B."/>
            <person name="Courtney L."/>
            <person name="Fronick C."/>
            <person name="Harrison M."/>
            <person name="Strong C."/>
            <person name="Farmer C."/>
            <person name="Delahaunty K."/>
            <person name="Markovic C."/>
            <person name="Hall O."/>
            <person name="Minx P."/>
            <person name="Tomlinson C."/>
            <person name="Mitreva M."/>
            <person name="Hou S."/>
            <person name="Chen J."/>
            <person name="Wollam A."/>
            <person name="Pepin K.H."/>
            <person name="Johnson M."/>
            <person name="Bhonagiri V."/>
            <person name="Zhang X."/>
            <person name="Suruliraj S."/>
            <person name="Warren W."/>
            <person name="Chinwalla A."/>
            <person name="Mardis E.R."/>
            <person name="Wilson R.K."/>
        </authorList>
    </citation>
    <scope>NUCLEOTIDE SEQUENCE [LARGE SCALE GENOMIC DNA]</scope>
    <source>
        <strain evidence="1 2">F0435</strain>
    </source>
</reference>
<dbReference type="EMBL" id="AGRJ01000150">
    <property type="protein sequence ID" value="EHO51285.1"/>
    <property type="molecule type" value="Genomic_DNA"/>
</dbReference>
<dbReference type="HOGENOM" id="CLU_3243915_0_0_9"/>
<feature type="non-terminal residue" evidence="1">
    <location>
        <position position="1"/>
    </location>
</feature>
<proteinExistence type="predicted"/>